<evidence type="ECO:0000256" key="1">
    <source>
        <dbReference type="ARBA" id="ARBA00004651"/>
    </source>
</evidence>
<dbReference type="InterPro" id="IPR036291">
    <property type="entry name" value="NAD(P)-bd_dom_sf"/>
</dbReference>
<dbReference type="SUPFAM" id="SSF51735">
    <property type="entry name" value="NAD(P)-binding Rossmann-fold domains"/>
    <property type="match status" value="1"/>
</dbReference>
<keyword evidence="2" id="KW-0472">Membrane</keyword>
<dbReference type="InterPro" id="IPR006037">
    <property type="entry name" value="RCK_C"/>
</dbReference>
<comment type="subcellular location">
    <subcellularLocation>
        <location evidence="1">Cell membrane</location>
        <topology evidence="1">Multi-pass membrane protein</topology>
    </subcellularLocation>
</comment>
<keyword evidence="6" id="KW-1185">Reference proteome</keyword>
<evidence type="ECO:0000256" key="2">
    <source>
        <dbReference type="SAM" id="Phobius"/>
    </source>
</evidence>
<dbReference type="SUPFAM" id="SSF81324">
    <property type="entry name" value="Voltage-gated potassium channels"/>
    <property type="match status" value="1"/>
</dbReference>
<evidence type="ECO:0000313" key="5">
    <source>
        <dbReference type="EMBL" id="GHO59588.1"/>
    </source>
</evidence>
<evidence type="ECO:0000259" key="3">
    <source>
        <dbReference type="PROSITE" id="PS51201"/>
    </source>
</evidence>
<feature type="domain" description="RCK C-terminal" evidence="4">
    <location>
        <begin position="265"/>
        <end position="350"/>
    </location>
</feature>
<dbReference type="Proteomes" id="UP000654345">
    <property type="component" value="Unassembled WGS sequence"/>
</dbReference>
<dbReference type="InterPro" id="IPR050721">
    <property type="entry name" value="Trk_Ktr_HKT_K-transport"/>
</dbReference>
<dbReference type="PANTHER" id="PTHR43833">
    <property type="entry name" value="POTASSIUM CHANNEL PROTEIN 2-RELATED-RELATED"/>
    <property type="match status" value="1"/>
</dbReference>
<evidence type="ECO:0000313" key="6">
    <source>
        <dbReference type="Proteomes" id="UP000654345"/>
    </source>
</evidence>
<feature type="transmembrane region" description="Helical" evidence="2">
    <location>
        <begin position="79"/>
        <end position="104"/>
    </location>
</feature>
<dbReference type="Pfam" id="PF07885">
    <property type="entry name" value="Ion_trans_2"/>
    <property type="match status" value="1"/>
</dbReference>
<dbReference type="RefSeq" id="WP_201375759.1">
    <property type="nucleotide sequence ID" value="NZ_BNJG01000003.1"/>
</dbReference>
<reference evidence="5 6" key="1">
    <citation type="journal article" date="2021" name="Int. J. Syst. Evol. Microbiol.">
        <title>Reticulibacter mediterranei gen. nov., sp. nov., within the new family Reticulibacteraceae fam. nov., and Ktedonospora formicarum gen. nov., sp. nov., Ktedonobacter robiniae sp. nov., Dictyobacter formicarum sp. nov. and Dictyobacter arantiisoli sp. nov., belonging to the class Ktedonobacteria.</title>
        <authorList>
            <person name="Yabe S."/>
            <person name="Zheng Y."/>
            <person name="Wang C.M."/>
            <person name="Sakai Y."/>
            <person name="Abe K."/>
            <person name="Yokota A."/>
            <person name="Donadio S."/>
            <person name="Cavaletti L."/>
            <person name="Monciardini P."/>
        </authorList>
    </citation>
    <scope>NUCLEOTIDE SEQUENCE [LARGE SCALE GENOMIC DNA]</scope>
    <source>
        <strain evidence="5 6">SOSP1-30</strain>
    </source>
</reference>
<protein>
    <submittedName>
        <fullName evidence="5">Potassium transporter TrkA</fullName>
    </submittedName>
</protein>
<accession>A0ABQ3V3L7</accession>
<organism evidence="5 6">
    <name type="scientific">Ktedonobacter robiniae</name>
    <dbReference type="NCBI Taxonomy" id="2778365"/>
    <lineage>
        <taxon>Bacteria</taxon>
        <taxon>Bacillati</taxon>
        <taxon>Chloroflexota</taxon>
        <taxon>Ktedonobacteria</taxon>
        <taxon>Ktedonobacterales</taxon>
        <taxon>Ktedonobacteraceae</taxon>
        <taxon>Ktedonobacter</taxon>
    </lineage>
</organism>
<proteinExistence type="predicted"/>
<dbReference type="PANTHER" id="PTHR43833:SF9">
    <property type="entry name" value="POTASSIUM CHANNEL PROTEIN YUGO-RELATED"/>
    <property type="match status" value="1"/>
</dbReference>
<keyword evidence="2" id="KW-1133">Transmembrane helix</keyword>
<name>A0ABQ3V3L7_9CHLR</name>
<sequence>MIRKRSLHAHTPTLRGFSRVPSFRHLQIAIVLVLTVLIVGTVGYMEIEQLSFFDALYTTVDMMATIGSSSHPDTEAGRIFTLFVVVFGVGSLLYTFGAGMEFIIEGHFNQAVRRHLMDRKIGALRNHCIICGFGRVGSQIADDFTEEQKVFIVVDENEQNIQTCLQRGYLALQGDATRDDILREAGIEHARTVLVATDNDAHNISITLSARHLKRELFIVARANRDETKVKLKLAGANRVLSPYTISGHYMANLVYEPAMVELFEAIMQAETGDLVVEEVELAPTAKIIGQTMRDAQNTLLHQGVVLVALKRDGSILSTPTQRLVITRGDSVVVIGKLAQITAFCHKHMGAAQKQVFQEE</sequence>
<dbReference type="PROSITE" id="PS51202">
    <property type="entry name" value="RCK_C"/>
    <property type="match status" value="1"/>
</dbReference>
<dbReference type="InterPro" id="IPR003148">
    <property type="entry name" value="RCK_N"/>
</dbReference>
<feature type="transmembrane region" description="Helical" evidence="2">
    <location>
        <begin position="25"/>
        <end position="45"/>
    </location>
</feature>
<comment type="caution">
    <text evidence="5">The sequence shown here is derived from an EMBL/GenBank/DDBJ whole genome shotgun (WGS) entry which is preliminary data.</text>
</comment>
<keyword evidence="2" id="KW-0812">Transmembrane</keyword>
<dbReference type="InterPro" id="IPR036721">
    <property type="entry name" value="RCK_C_sf"/>
</dbReference>
<evidence type="ECO:0000259" key="4">
    <source>
        <dbReference type="PROSITE" id="PS51202"/>
    </source>
</evidence>
<dbReference type="Gene3D" id="1.10.287.70">
    <property type="match status" value="1"/>
</dbReference>
<feature type="domain" description="RCK N-terminal" evidence="3">
    <location>
        <begin position="125"/>
        <end position="242"/>
    </location>
</feature>
<dbReference type="InterPro" id="IPR013099">
    <property type="entry name" value="K_chnl_dom"/>
</dbReference>
<dbReference type="Pfam" id="PF02254">
    <property type="entry name" value="TrkA_N"/>
    <property type="match status" value="1"/>
</dbReference>
<dbReference type="Gene3D" id="3.40.50.720">
    <property type="entry name" value="NAD(P)-binding Rossmann-like Domain"/>
    <property type="match status" value="1"/>
</dbReference>
<dbReference type="PROSITE" id="PS51201">
    <property type="entry name" value="RCK_N"/>
    <property type="match status" value="1"/>
</dbReference>
<dbReference type="Gene3D" id="3.30.70.1450">
    <property type="entry name" value="Regulator of K+ conductance, C-terminal domain"/>
    <property type="match status" value="1"/>
</dbReference>
<dbReference type="SUPFAM" id="SSF116726">
    <property type="entry name" value="TrkA C-terminal domain-like"/>
    <property type="match status" value="1"/>
</dbReference>
<dbReference type="EMBL" id="BNJG01000003">
    <property type="protein sequence ID" value="GHO59588.1"/>
    <property type="molecule type" value="Genomic_DNA"/>
</dbReference>
<dbReference type="Pfam" id="PF02080">
    <property type="entry name" value="TrkA_C"/>
    <property type="match status" value="1"/>
</dbReference>
<gene>
    <name evidence="5" type="ORF">KSB_80630</name>
</gene>